<dbReference type="Proteomes" id="UP000095300">
    <property type="component" value="Unassembled WGS sequence"/>
</dbReference>
<organism evidence="1 2">
    <name type="scientific">Stomoxys calcitrans</name>
    <name type="common">Stable fly</name>
    <name type="synonym">Conops calcitrans</name>
    <dbReference type="NCBI Taxonomy" id="35570"/>
    <lineage>
        <taxon>Eukaryota</taxon>
        <taxon>Metazoa</taxon>
        <taxon>Ecdysozoa</taxon>
        <taxon>Arthropoda</taxon>
        <taxon>Hexapoda</taxon>
        <taxon>Insecta</taxon>
        <taxon>Pterygota</taxon>
        <taxon>Neoptera</taxon>
        <taxon>Endopterygota</taxon>
        <taxon>Diptera</taxon>
        <taxon>Brachycera</taxon>
        <taxon>Muscomorpha</taxon>
        <taxon>Muscoidea</taxon>
        <taxon>Muscidae</taxon>
        <taxon>Stomoxys</taxon>
    </lineage>
</organism>
<proteinExistence type="predicted"/>
<dbReference type="EnsemblMetazoa" id="SCAU000850-RA">
    <property type="protein sequence ID" value="SCAU000850-PA"/>
    <property type="gene ID" value="SCAU000850"/>
</dbReference>
<gene>
    <name evidence="1" type="primary">106092248</name>
</gene>
<dbReference type="AlphaFoldDB" id="A0A1I8NPB7"/>
<evidence type="ECO:0000313" key="2">
    <source>
        <dbReference type="Proteomes" id="UP000095300"/>
    </source>
</evidence>
<dbReference type="VEuPathDB" id="VectorBase:SCAU000850"/>
<evidence type="ECO:0000313" key="1">
    <source>
        <dbReference type="EnsemblMetazoa" id="SCAU000850-PA"/>
    </source>
</evidence>
<reference evidence="1" key="1">
    <citation type="submission" date="2020-05" db="UniProtKB">
        <authorList>
            <consortium name="EnsemblMetazoa"/>
        </authorList>
    </citation>
    <scope>IDENTIFICATION</scope>
    <source>
        <strain evidence="1">USDA</strain>
    </source>
</reference>
<protein>
    <submittedName>
        <fullName evidence="1">Uncharacterized protein</fullName>
    </submittedName>
</protein>
<keyword evidence="2" id="KW-1185">Reference proteome</keyword>
<name>A0A1I8NPB7_STOCA</name>
<sequence length="150" mass="17641">MRILGNAQNQEWYLSDLKVVELMMDKPLDDECLIELITYEAKTEIHNSDNDDNLNHFLKNYSNMKRALKFERDINNCIAGYKELYKELKKPKVQLSIKEFLIKKSMAQEISKSSLTAQNFITGRKSPLDNLMDISSDDKDFSPIRRKEFR</sequence>
<accession>A0A1I8NPB7</accession>